<evidence type="ECO:0000313" key="3">
    <source>
        <dbReference type="Proteomes" id="UP001162131"/>
    </source>
</evidence>
<proteinExistence type="predicted"/>
<keyword evidence="1" id="KW-1133">Transmembrane helix</keyword>
<feature type="transmembrane region" description="Helical" evidence="1">
    <location>
        <begin position="144"/>
        <end position="162"/>
    </location>
</feature>
<evidence type="ECO:0000256" key="1">
    <source>
        <dbReference type="SAM" id="Phobius"/>
    </source>
</evidence>
<evidence type="ECO:0000313" key="2">
    <source>
        <dbReference type="EMBL" id="CAG9330966.1"/>
    </source>
</evidence>
<feature type="transmembrane region" description="Helical" evidence="1">
    <location>
        <begin position="57"/>
        <end position="76"/>
    </location>
</feature>
<feature type="transmembrane region" description="Helical" evidence="1">
    <location>
        <begin position="168"/>
        <end position="192"/>
    </location>
</feature>
<reference evidence="2" key="1">
    <citation type="submission" date="2021-09" db="EMBL/GenBank/DDBJ databases">
        <authorList>
            <consortium name="AG Swart"/>
            <person name="Singh M."/>
            <person name="Singh A."/>
            <person name="Seah K."/>
            <person name="Emmerich C."/>
        </authorList>
    </citation>
    <scope>NUCLEOTIDE SEQUENCE</scope>
    <source>
        <strain evidence="2">ATCC30299</strain>
    </source>
</reference>
<organism evidence="2 3">
    <name type="scientific">Blepharisma stoltei</name>
    <dbReference type="NCBI Taxonomy" id="1481888"/>
    <lineage>
        <taxon>Eukaryota</taxon>
        <taxon>Sar</taxon>
        <taxon>Alveolata</taxon>
        <taxon>Ciliophora</taxon>
        <taxon>Postciliodesmatophora</taxon>
        <taxon>Heterotrichea</taxon>
        <taxon>Heterotrichida</taxon>
        <taxon>Blepharismidae</taxon>
        <taxon>Blepharisma</taxon>
    </lineage>
</organism>
<feature type="transmembrane region" description="Helical" evidence="1">
    <location>
        <begin position="25"/>
        <end position="45"/>
    </location>
</feature>
<feature type="transmembrane region" description="Helical" evidence="1">
    <location>
        <begin position="204"/>
        <end position="223"/>
    </location>
</feature>
<accession>A0AAU9JZB8</accession>
<keyword evidence="1" id="KW-0812">Transmembrane</keyword>
<feature type="transmembrane region" description="Helical" evidence="1">
    <location>
        <begin position="83"/>
        <end position="106"/>
    </location>
</feature>
<feature type="transmembrane region" description="Helical" evidence="1">
    <location>
        <begin position="112"/>
        <end position="132"/>
    </location>
</feature>
<gene>
    <name evidence="2" type="ORF">BSTOLATCC_MIC52375</name>
</gene>
<dbReference type="Proteomes" id="UP001162131">
    <property type="component" value="Unassembled WGS sequence"/>
</dbReference>
<keyword evidence="3" id="KW-1185">Reference proteome</keyword>
<protein>
    <submittedName>
        <fullName evidence="2">Uncharacterized protein</fullName>
    </submittedName>
</protein>
<keyword evidence="1" id="KW-0472">Membrane</keyword>
<comment type="caution">
    <text evidence="2">The sequence shown here is derived from an EMBL/GenBank/DDBJ whole genome shotgun (WGS) entry which is preliminary data.</text>
</comment>
<dbReference type="AlphaFoldDB" id="A0AAU9JZB8"/>
<name>A0AAU9JZB8_9CILI</name>
<dbReference type="EMBL" id="CAJZBQ010000052">
    <property type="protein sequence ID" value="CAG9330966.1"/>
    <property type="molecule type" value="Genomic_DNA"/>
</dbReference>
<sequence length="241" mass="27399">MKDPSFSLSQEHSDNEELVYLRKIIGLRLVHVLFVFGEACLFFFIDEVYEFSESKLYLALLFKASLVPIAIILFKVEAIGKSLILSAIFGILFTLGLGAMLGSLFSLFFEQWTGFIVLTSYVTVNFAVFLSVTVERKTYKVPKALFWILGITIVNITAQIFIFHAEHLALLIVAVMFAGFGVFSVVHSKMIAQGKFRVIPRERYVLGALCVYVDFFMLKFVIIQKCCNKRKEEDEAKLVKD</sequence>